<dbReference type="InParanoid" id="A0A5N4A280"/>
<dbReference type="PIRSF" id="PIRSF036696">
    <property type="entry name" value="ACY-1"/>
    <property type="match status" value="1"/>
</dbReference>
<keyword evidence="2 5" id="KW-0479">Metal-binding</keyword>
<comment type="caution">
    <text evidence="7">The sequence shown here is derived from an EMBL/GenBank/DDBJ whole genome shotgun (WGS) entry which is preliminary data.</text>
</comment>
<evidence type="ECO:0000313" key="7">
    <source>
        <dbReference type="EMBL" id="KAB0791378.1"/>
    </source>
</evidence>
<sequence length="403" mass="45887">MSSDTDEQKFRDDQAVANFRRYLRTPAVHPNPNYADTVKFLVEQAEEIGLQHRTYEYFAGKPVLVLTWIGQEPQLQSVLFNNHMDVVPVDEKEWLHKPFDAVIDENGDIHGRGAQDMRSTSIQYLEAIRRLKKDGVKPRRTVHVVFMPDEEIGGFHGMVAFAASADFKSLNVGFAVDEAFPNEDDVFNIANAEKTTWQFRVHCSGQPGHGSQLYDDTAGEKVEFVLDKFYGYRKAMVEKIQDQRAEESDVISINLTQIQGGVQANVIPDELVLTFDCRLPVHTDVEEWEVTLMKWCKEAGEGVWIEYMQKNPLSAVTKLDETNQYWVAFKKAAEKMNLKLKVKTLIGVTDIRHVRALGIPAIGFSALYNTPNLEHKDNEFLNINIFLKGIQIYYNLMPAIANA</sequence>
<reference evidence="7 8" key="1">
    <citation type="journal article" date="2018" name="Elife">
        <title>Firefly genomes illuminate parallel origins of bioluminescence in beetles.</title>
        <authorList>
            <person name="Fallon T.R."/>
            <person name="Lower S.E."/>
            <person name="Chang C.H."/>
            <person name="Bessho-Uehara M."/>
            <person name="Martin G.J."/>
            <person name="Bewick A.J."/>
            <person name="Behringer M."/>
            <person name="Debat H.J."/>
            <person name="Wong I."/>
            <person name="Day J.C."/>
            <person name="Suvorov A."/>
            <person name="Silva C.J."/>
            <person name="Stanger-Hall K.F."/>
            <person name="Hall D.W."/>
            <person name="Schmitz R.J."/>
            <person name="Nelson D.R."/>
            <person name="Lewis S.M."/>
            <person name="Shigenobu S."/>
            <person name="Bybee S.M."/>
            <person name="Larracuente A.M."/>
            <person name="Oba Y."/>
            <person name="Weng J.K."/>
        </authorList>
    </citation>
    <scope>NUCLEOTIDE SEQUENCE [LARGE SCALE GENOMIC DNA]</scope>
    <source>
        <strain evidence="7">1611_PpyrPB1</strain>
        <tissue evidence="7">Whole body</tissue>
    </source>
</reference>
<dbReference type="Gene3D" id="3.40.630.10">
    <property type="entry name" value="Zn peptidases"/>
    <property type="match status" value="1"/>
</dbReference>
<dbReference type="SUPFAM" id="SSF55031">
    <property type="entry name" value="Bacterial exopeptidase dimerisation domain"/>
    <property type="match status" value="1"/>
</dbReference>
<evidence type="ECO:0000313" key="8">
    <source>
        <dbReference type="Proteomes" id="UP000327044"/>
    </source>
</evidence>
<dbReference type="GO" id="GO:0046872">
    <property type="term" value="F:metal ion binding"/>
    <property type="evidence" value="ECO:0007669"/>
    <property type="project" value="UniProtKB-KW"/>
</dbReference>
<dbReference type="PANTHER" id="PTHR45892:SF1">
    <property type="entry name" value="AMINOACYLASE-1"/>
    <property type="match status" value="1"/>
</dbReference>
<dbReference type="Pfam" id="PF01546">
    <property type="entry name" value="Peptidase_M20"/>
    <property type="match status" value="1"/>
</dbReference>
<accession>A0A5N4A280</accession>
<dbReference type="SUPFAM" id="SSF53187">
    <property type="entry name" value="Zn-dependent exopeptidases"/>
    <property type="match status" value="1"/>
</dbReference>
<comment type="cofactor">
    <cofactor evidence="5">
        <name>Zn(2+)</name>
        <dbReference type="ChEBI" id="CHEBI:29105"/>
    </cofactor>
    <text evidence="5">Binds 2 Zn(2+) ions per subunit.</text>
</comment>
<feature type="binding site" evidence="5">
    <location>
        <position position="116"/>
    </location>
    <ligand>
        <name>Zn(2+)</name>
        <dbReference type="ChEBI" id="CHEBI:29105"/>
        <label>1</label>
    </ligand>
</feature>
<name>A0A5N4A280_PHOPY</name>
<evidence type="ECO:0000259" key="6">
    <source>
        <dbReference type="Pfam" id="PF07687"/>
    </source>
</evidence>
<feature type="domain" description="Peptidase M20 dimerisation" evidence="6">
    <location>
        <begin position="192"/>
        <end position="300"/>
    </location>
</feature>
<evidence type="ECO:0000256" key="1">
    <source>
        <dbReference type="ARBA" id="ARBA00022490"/>
    </source>
</evidence>
<feature type="binding site" evidence="5">
    <location>
        <position position="116"/>
    </location>
    <ligand>
        <name>Zn(2+)</name>
        <dbReference type="ChEBI" id="CHEBI:29105"/>
        <label>2</label>
    </ligand>
</feature>
<proteinExistence type="predicted"/>
<dbReference type="FunFam" id="3.30.70.360:FF:000005">
    <property type="entry name" value="Putative Aminoacylase-1"/>
    <property type="match status" value="1"/>
</dbReference>
<dbReference type="AlphaFoldDB" id="A0A5N4A280"/>
<dbReference type="Proteomes" id="UP000327044">
    <property type="component" value="Unassembled WGS sequence"/>
</dbReference>
<dbReference type="GO" id="GO:0004046">
    <property type="term" value="F:aminoacylase activity"/>
    <property type="evidence" value="ECO:0007669"/>
    <property type="project" value="InterPro"/>
</dbReference>
<feature type="binding site" evidence="5">
    <location>
        <position position="178"/>
    </location>
    <ligand>
        <name>Zn(2+)</name>
        <dbReference type="ChEBI" id="CHEBI:29105"/>
        <label>1</label>
    </ligand>
</feature>
<dbReference type="PANTHER" id="PTHR45892">
    <property type="entry name" value="AMINOACYLASE-1"/>
    <property type="match status" value="1"/>
</dbReference>
<dbReference type="InterPro" id="IPR002933">
    <property type="entry name" value="Peptidase_M20"/>
</dbReference>
<dbReference type="InterPro" id="IPR011650">
    <property type="entry name" value="Peptidase_M20_dimer"/>
</dbReference>
<dbReference type="FunFam" id="3.40.630.10:FF:000019">
    <property type="entry name" value="Aminoacylase 1"/>
    <property type="match status" value="1"/>
</dbReference>
<protein>
    <recommendedName>
        <fullName evidence="6">Peptidase M20 dimerisation domain-containing protein</fullName>
    </recommendedName>
</protein>
<dbReference type="NCBIfam" id="TIGR01880">
    <property type="entry name" value="Ac-peptdase-euk"/>
    <property type="match status" value="1"/>
</dbReference>
<dbReference type="EMBL" id="VVIM01000011">
    <property type="protein sequence ID" value="KAB0791378.1"/>
    <property type="molecule type" value="Genomic_DNA"/>
</dbReference>
<dbReference type="OrthoDB" id="3064516at2759"/>
<feature type="binding site" evidence="5">
    <location>
        <position position="151"/>
    </location>
    <ligand>
        <name>Zn(2+)</name>
        <dbReference type="ChEBI" id="CHEBI:29105"/>
        <label>2</label>
    </ligand>
</feature>
<evidence type="ECO:0000256" key="3">
    <source>
        <dbReference type="ARBA" id="ARBA00022833"/>
    </source>
</evidence>
<evidence type="ECO:0000256" key="4">
    <source>
        <dbReference type="PIRSR" id="PIRSR036696-1"/>
    </source>
</evidence>
<evidence type="ECO:0000256" key="5">
    <source>
        <dbReference type="PIRSR" id="PIRSR036696-2"/>
    </source>
</evidence>
<gene>
    <name evidence="7" type="ORF">PPYR_03178</name>
</gene>
<dbReference type="GO" id="GO:0005737">
    <property type="term" value="C:cytoplasm"/>
    <property type="evidence" value="ECO:0007669"/>
    <property type="project" value="InterPro"/>
</dbReference>
<dbReference type="InterPro" id="IPR036264">
    <property type="entry name" value="Bact_exopeptidase_dim_dom"/>
</dbReference>
<dbReference type="GO" id="GO:0006520">
    <property type="term" value="P:amino acid metabolic process"/>
    <property type="evidence" value="ECO:0007669"/>
    <property type="project" value="InterPro"/>
</dbReference>
<evidence type="ECO:0000256" key="2">
    <source>
        <dbReference type="ARBA" id="ARBA00022723"/>
    </source>
</evidence>
<feature type="active site" description="Proton acceptor" evidence="4">
    <location>
        <position position="150"/>
    </location>
</feature>
<dbReference type="Gene3D" id="1.10.150.900">
    <property type="match status" value="1"/>
</dbReference>
<feature type="active site" evidence="4">
    <location>
        <position position="85"/>
    </location>
</feature>
<dbReference type="InterPro" id="IPR010159">
    <property type="entry name" value="N-acyl_aa_amidohydrolase"/>
</dbReference>
<keyword evidence="8" id="KW-1185">Reference proteome</keyword>
<feature type="binding site" evidence="5">
    <location>
        <position position="83"/>
    </location>
    <ligand>
        <name>Zn(2+)</name>
        <dbReference type="ChEBI" id="CHEBI:29105"/>
        <label>1</label>
    </ligand>
</feature>
<dbReference type="Pfam" id="PF07687">
    <property type="entry name" value="M20_dimer"/>
    <property type="match status" value="1"/>
</dbReference>
<dbReference type="Gene3D" id="3.30.70.360">
    <property type="match status" value="1"/>
</dbReference>
<dbReference type="InterPro" id="IPR052083">
    <property type="entry name" value="Aminoacylase-1_M20A"/>
</dbReference>
<keyword evidence="1" id="KW-0963">Cytoplasm</keyword>
<organism evidence="7 8">
    <name type="scientific">Photinus pyralis</name>
    <name type="common">Common eastern firefly</name>
    <name type="synonym">Lampyris pyralis</name>
    <dbReference type="NCBI Taxonomy" id="7054"/>
    <lineage>
        <taxon>Eukaryota</taxon>
        <taxon>Metazoa</taxon>
        <taxon>Ecdysozoa</taxon>
        <taxon>Arthropoda</taxon>
        <taxon>Hexapoda</taxon>
        <taxon>Insecta</taxon>
        <taxon>Pterygota</taxon>
        <taxon>Neoptera</taxon>
        <taxon>Endopterygota</taxon>
        <taxon>Coleoptera</taxon>
        <taxon>Polyphaga</taxon>
        <taxon>Elateriformia</taxon>
        <taxon>Elateroidea</taxon>
        <taxon>Lampyridae</taxon>
        <taxon>Lampyrinae</taxon>
        <taxon>Photinus</taxon>
    </lineage>
</organism>
<feature type="binding site" evidence="5">
    <location>
        <position position="375"/>
    </location>
    <ligand>
        <name>Zn(2+)</name>
        <dbReference type="ChEBI" id="CHEBI:29105"/>
        <label>2</label>
    </ligand>
</feature>
<keyword evidence="3 5" id="KW-0862">Zinc</keyword>